<geneLocation type="chloroplast" evidence="6"/>
<dbReference type="GeneID" id="65316652"/>
<name>A0A7T1C547_9STRA</name>
<evidence type="ECO:0000256" key="3">
    <source>
        <dbReference type="ARBA" id="ARBA00023274"/>
    </source>
</evidence>
<accession>A0A7T1C547</accession>
<sequence length="160" mass="18665">MSRCSFTLKKKVFFDKYYKSFLVTLLIQFLLKNGKKNIAMKIVYKTFIYIEEQTQKNALKIFEQALFNTKLLFEFKNNKDKTNTNNTDQIPYEITSFRSILLAIKTLIKEAKKSISYTFSIKLANEIIGAANGFGKLVKNAEANKLLAKTYQPFLYFDNF</sequence>
<keyword evidence="6" id="KW-0934">Plastid</keyword>
<dbReference type="GO" id="GO:0005840">
    <property type="term" value="C:ribosome"/>
    <property type="evidence" value="ECO:0007669"/>
    <property type="project" value="UniProtKB-KW"/>
</dbReference>
<dbReference type="SUPFAM" id="SSF47973">
    <property type="entry name" value="Ribosomal protein S7"/>
    <property type="match status" value="1"/>
</dbReference>
<gene>
    <name evidence="6" type="primary">rps7</name>
</gene>
<evidence type="ECO:0000256" key="4">
    <source>
        <dbReference type="RuleBase" id="RU003619"/>
    </source>
</evidence>
<organism evidence="6">
    <name type="scientific">Pteridomonas danica</name>
    <dbReference type="NCBI Taxonomy" id="38822"/>
    <lineage>
        <taxon>Eukaryota</taxon>
        <taxon>Sar</taxon>
        <taxon>Stramenopiles</taxon>
        <taxon>Ochrophyta</taxon>
        <taxon>Dictyochophyceae</taxon>
        <taxon>Pedinellales</taxon>
        <taxon>Pteridomonas</taxon>
    </lineage>
</organism>
<evidence type="ECO:0000313" key="6">
    <source>
        <dbReference type="EMBL" id="QPM99313.1"/>
    </source>
</evidence>
<dbReference type="GO" id="GO:0006412">
    <property type="term" value="P:translation"/>
    <property type="evidence" value="ECO:0007669"/>
    <property type="project" value="InterPro"/>
</dbReference>
<dbReference type="PANTHER" id="PTHR11205">
    <property type="entry name" value="RIBOSOMAL PROTEIN S7"/>
    <property type="match status" value="1"/>
</dbReference>
<protein>
    <submittedName>
        <fullName evidence="6">Ribosomal protein S7</fullName>
    </submittedName>
</protein>
<dbReference type="InterPro" id="IPR000235">
    <property type="entry name" value="Ribosomal_uS7"/>
</dbReference>
<dbReference type="PIRSF" id="PIRSF002122">
    <property type="entry name" value="RPS7p_RPS7a_RPS5e_RPS7o"/>
    <property type="match status" value="1"/>
</dbReference>
<proteinExistence type="inferred from homology"/>
<feature type="domain" description="Small ribosomal subunit protein uS7" evidence="5">
    <location>
        <begin position="8"/>
        <end position="144"/>
    </location>
</feature>
<keyword evidence="6" id="KW-0150">Chloroplast</keyword>
<dbReference type="Gene3D" id="1.10.455.10">
    <property type="entry name" value="Ribosomal protein S7 domain"/>
    <property type="match status" value="1"/>
</dbReference>
<dbReference type="RefSeq" id="YP_010117091.1">
    <property type="nucleotide sequence ID" value="NC_056103.1"/>
</dbReference>
<evidence type="ECO:0000259" key="5">
    <source>
        <dbReference type="Pfam" id="PF00177"/>
    </source>
</evidence>
<dbReference type="InterPro" id="IPR036823">
    <property type="entry name" value="Ribosomal_uS7_dom_sf"/>
</dbReference>
<dbReference type="GO" id="GO:1990904">
    <property type="term" value="C:ribonucleoprotein complex"/>
    <property type="evidence" value="ECO:0007669"/>
    <property type="project" value="UniProtKB-KW"/>
</dbReference>
<dbReference type="EMBL" id="MT909785">
    <property type="protein sequence ID" value="QPM99313.1"/>
    <property type="molecule type" value="Genomic_DNA"/>
</dbReference>
<dbReference type="InterPro" id="IPR020606">
    <property type="entry name" value="Ribosomal_uS7_CS"/>
</dbReference>
<comment type="similarity">
    <text evidence="1 4">Belongs to the universal ribosomal protein uS7 family.</text>
</comment>
<dbReference type="PROSITE" id="PS00052">
    <property type="entry name" value="RIBOSOMAL_S7"/>
    <property type="match status" value="1"/>
</dbReference>
<dbReference type="GO" id="GO:0003723">
    <property type="term" value="F:RNA binding"/>
    <property type="evidence" value="ECO:0007669"/>
    <property type="project" value="InterPro"/>
</dbReference>
<keyword evidence="3 4" id="KW-0687">Ribonucleoprotein</keyword>
<evidence type="ECO:0000256" key="1">
    <source>
        <dbReference type="ARBA" id="ARBA00007151"/>
    </source>
</evidence>
<dbReference type="Pfam" id="PF00177">
    <property type="entry name" value="Ribosomal_S7"/>
    <property type="match status" value="1"/>
</dbReference>
<evidence type="ECO:0000256" key="2">
    <source>
        <dbReference type="ARBA" id="ARBA00022980"/>
    </source>
</evidence>
<dbReference type="AlphaFoldDB" id="A0A7T1C547"/>
<reference evidence="6" key="1">
    <citation type="journal article" date="2021" name="Front. Plant Sci.">
        <title>Highly Reduced Plastid Genomes of the Non-photosynthetic Dictyochophyceans Pteridomonas spp. (Ochrophyta, SAR) Are Retained for tRNA-Glu-Based Organellar Heme Biosynthesis.</title>
        <authorList>
            <person name="Kayama M."/>
            <person name="Maciszewski K."/>
            <person name="Yabuki A."/>
            <person name="Miyashita H."/>
            <person name="Karnkowska A."/>
            <person name="Kamikawa R."/>
        </authorList>
    </citation>
    <scope>NUCLEOTIDE SEQUENCE</scope>
    <source>
        <strain evidence="6">NY0221</strain>
    </source>
</reference>
<dbReference type="InterPro" id="IPR023798">
    <property type="entry name" value="Ribosomal_uS7_dom"/>
</dbReference>
<dbReference type="GO" id="GO:0003735">
    <property type="term" value="F:structural constituent of ribosome"/>
    <property type="evidence" value="ECO:0007669"/>
    <property type="project" value="InterPro"/>
</dbReference>
<keyword evidence="2 4" id="KW-0689">Ribosomal protein</keyword>